<gene>
    <name evidence="3" type="ORF">N791_10360</name>
</gene>
<dbReference type="Proteomes" id="UP000030003">
    <property type="component" value="Unassembled WGS sequence"/>
</dbReference>
<dbReference type="eggNOG" id="COG0406">
    <property type="taxonomic scope" value="Bacteria"/>
</dbReference>
<dbReference type="InterPro" id="IPR029033">
    <property type="entry name" value="His_PPase_superfam"/>
</dbReference>
<dbReference type="PROSITE" id="PS00175">
    <property type="entry name" value="PG_MUTASE"/>
    <property type="match status" value="1"/>
</dbReference>
<dbReference type="STRING" id="1385515.GCA_000423325_02208"/>
<dbReference type="CDD" id="cd07067">
    <property type="entry name" value="HP_PGM_like"/>
    <property type="match status" value="1"/>
</dbReference>
<dbReference type="InterPro" id="IPR001345">
    <property type="entry name" value="PG/BPGM_mutase_AS"/>
</dbReference>
<dbReference type="InterPro" id="IPR013078">
    <property type="entry name" value="His_Pase_superF_clade-1"/>
</dbReference>
<dbReference type="PANTHER" id="PTHR48100:SF1">
    <property type="entry name" value="HISTIDINE PHOSPHATASE FAMILY PROTEIN-RELATED"/>
    <property type="match status" value="1"/>
</dbReference>
<evidence type="ECO:0000313" key="4">
    <source>
        <dbReference type="Proteomes" id="UP000030003"/>
    </source>
</evidence>
<dbReference type="SUPFAM" id="SSF53254">
    <property type="entry name" value="Phosphoglycerate mutase-like"/>
    <property type="match status" value="1"/>
</dbReference>
<dbReference type="GO" id="GO:0016791">
    <property type="term" value="F:phosphatase activity"/>
    <property type="evidence" value="ECO:0007669"/>
    <property type="project" value="TreeGrafter"/>
</dbReference>
<evidence type="ECO:0000256" key="2">
    <source>
        <dbReference type="ARBA" id="ARBA00023235"/>
    </source>
</evidence>
<keyword evidence="4" id="KW-1185">Reference proteome</keyword>
<proteinExistence type="predicted"/>
<dbReference type="AlphaFoldDB" id="A0A0A0MAS8"/>
<evidence type="ECO:0000313" key="3">
    <source>
        <dbReference type="EMBL" id="KGO99277.1"/>
    </source>
</evidence>
<comment type="caution">
    <text evidence="3">The sequence shown here is derived from an EMBL/GenBank/DDBJ whole genome shotgun (WGS) entry which is preliminary data.</text>
</comment>
<dbReference type="Pfam" id="PF00300">
    <property type="entry name" value="His_Phos_1"/>
    <property type="match status" value="1"/>
</dbReference>
<dbReference type="PANTHER" id="PTHR48100">
    <property type="entry name" value="BROAD-SPECIFICITY PHOSPHATASE YOR283W-RELATED"/>
    <property type="match status" value="1"/>
</dbReference>
<organism evidence="3 4">
    <name type="scientific">Lysobacter defluvii IMMIB APB-9 = DSM 18482</name>
    <dbReference type="NCBI Taxonomy" id="1385515"/>
    <lineage>
        <taxon>Bacteria</taxon>
        <taxon>Pseudomonadati</taxon>
        <taxon>Pseudomonadota</taxon>
        <taxon>Gammaproteobacteria</taxon>
        <taxon>Lysobacterales</taxon>
        <taxon>Lysobacteraceae</taxon>
        <taxon>Novilysobacter</taxon>
    </lineage>
</organism>
<sequence>MPRLKHTDWPDRLWIVRHGQSAGNVARADALRADAHLIDLETRDADTPLSELGRRQSAALARWFASLPEHERPTTLMSSPFVRSRQTMDAVASALGTSRDEVLVDERLREKEFGITDGYTTAGIAAKFPELAEQRARVGKFYFRAPGGESWCDVILRLRSVVEVLRRDYVGERVLIVAHQVIVNCFRYLLECMDEAQILEIDRKADVPNCSVTAYAIDRQAADPRFELQVANLELPLEEAGVQATGAADRPAGPR</sequence>
<dbReference type="OrthoDB" id="5449373at2"/>
<dbReference type="SMART" id="SM00855">
    <property type="entry name" value="PGAM"/>
    <property type="match status" value="1"/>
</dbReference>
<dbReference type="GO" id="GO:0005737">
    <property type="term" value="C:cytoplasm"/>
    <property type="evidence" value="ECO:0007669"/>
    <property type="project" value="TreeGrafter"/>
</dbReference>
<reference evidence="3 4" key="1">
    <citation type="submission" date="2013-08" db="EMBL/GenBank/DDBJ databases">
        <title>Genomic analysis of Lysobacter defluvii.</title>
        <authorList>
            <person name="Wang Q."/>
            <person name="Wang G."/>
        </authorList>
    </citation>
    <scope>NUCLEOTIDE SEQUENCE [LARGE SCALE GENOMIC DNA]</scope>
    <source>
        <strain evidence="3 4">IMMIB APB-9</strain>
    </source>
</reference>
<evidence type="ECO:0000256" key="1">
    <source>
        <dbReference type="ARBA" id="ARBA00023152"/>
    </source>
</evidence>
<dbReference type="Gene3D" id="3.40.50.1240">
    <property type="entry name" value="Phosphoglycerate mutase-like"/>
    <property type="match status" value="1"/>
</dbReference>
<name>A0A0A0MAS8_9GAMM</name>
<keyword evidence="1" id="KW-0324">Glycolysis</keyword>
<accession>A0A0A0MAS8</accession>
<protein>
    <submittedName>
        <fullName evidence="3">Phosphoglycerate mutase</fullName>
    </submittedName>
</protein>
<dbReference type="InterPro" id="IPR050275">
    <property type="entry name" value="PGM_Phosphatase"/>
</dbReference>
<dbReference type="EMBL" id="AVBH01000024">
    <property type="protein sequence ID" value="KGO99277.1"/>
    <property type="molecule type" value="Genomic_DNA"/>
</dbReference>
<dbReference type="RefSeq" id="WP_036136293.1">
    <property type="nucleotide sequence ID" value="NZ_AUHT01000011.1"/>
</dbReference>
<keyword evidence="2" id="KW-0413">Isomerase</keyword>